<dbReference type="Pfam" id="PF20339">
    <property type="entry name" value="DUF6634"/>
    <property type="match status" value="1"/>
</dbReference>
<evidence type="ECO:0000313" key="3">
    <source>
        <dbReference type="Proteomes" id="UP000004382"/>
    </source>
</evidence>
<dbReference type="InterPro" id="IPR046574">
    <property type="entry name" value="DUF6634"/>
</dbReference>
<feature type="region of interest" description="Disordered" evidence="1">
    <location>
        <begin position="1"/>
        <end position="55"/>
    </location>
</feature>
<evidence type="ECO:0000313" key="2">
    <source>
        <dbReference type="EMBL" id="EHP95055.1"/>
    </source>
</evidence>
<name>H1KBN5_METEX</name>
<dbReference type="EMBL" id="AGJK01000001">
    <property type="protein sequence ID" value="EHP95055.1"/>
    <property type="molecule type" value="Genomic_DNA"/>
</dbReference>
<accession>H1KBN5</accession>
<reference evidence="2 3" key="1">
    <citation type="submission" date="2011-09" db="EMBL/GenBank/DDBJ databases">
        <title>The draft genome of Methylobacterium extorquens DSM 13060.</title>
        <authorList>
            <consortium name="US DOE Joint Genome Institute (JGI-PGF)"/>
            <person name="Lucas S."/>
            <person name="Han J."/>
            <person name="Lapidus A."/>
            <person name="Cheng J.-F."/>
            <person name="Goodwin L."/>
            <person name="Pitluck S."/>
            <person name="Peters L."/>
            <person name="Land M.L."/>
            <person name="Hauser L."/>
            <person name="Koskimaki J."/>
            <person name="Halonen O."/>
            <person name="Pirttila A."/>
            <person name="Frank C."/>
            <person name="Woyke T.J."/>
        </authorList>
    </citation>
    <scope>NUCLEOTIDE SEQUENCE [LARGE SCALE GENOMIC DNA]</scope>
    <source>
        <strain evidence="2 3">DSM 13060</strain>
    </source>
</reference>
<protein>
    <submittedName>
        <fullName evidence="2">Uncharacterized protein</fullName>
    </submittedName>
</protein>
<comment type="caution">
    <text evidence="2">The sequence shown here is derived from an EMBL/GenBank/DDBJ whole genome shotgun (WGS) entry which is preliminary data.</text>
</comment>
<sequence>MSVQQTAGASKWQPTAHRQRAEGVTAAQVPPRSPSRHRRRALKHPGSTAAAPVETGLEAARRRIAEECAAGPEAGDLHAAPFLSDWAFDAHPRLGGAVLRGRVYGHPDIEDGSRITTSHLAVIDGAGSEWARTMSRYYRLGRREEEALH</sequence>
<proteinExistence type="predicted"/>
<evidence type="ECO:0000256" key="1">
    <source>
        <dbReference type="SAM" id="MobiDB-lite"/>
    </source>
</evidence>
<dbReference type="PATRIC" id="fig|882800.3.peg.47"/>
<dbReference type="Proteomes" id="UP000004382">
    <property type="component" value="Unassembled WGS sequence"/>
</dbReference>
<dbReference type="AlphaFoldDB" id="H1KBN5"/>
<gene>
    <name evidence="2" type="ORF">MetexDRAFT_0047</name>
</gene>
<organism evidence="2 3">
    <name type="scientific">Methylorubrum extorquens DSM 13060</name>
    <dbReference type="NCBI Taxonomy" id="882800"/>
    <lineage>
        <taxon>Bacteria</taxon>
        <taxon>Pseudomonadati</taxon>
        <taxon>Pseudomonadota</taxon>
        <taxon>Alphaproteobacteria</taxon>
        <taxon>Hyphomicrobiales</taxon>
        <taxon>Methylobacteriaceae</taxon>
        <taxon>Methylorubrum</taxon>
    </lineage>
</organism>
<feature type="compositionally biased region" description="Basic residues" evidence="1">
    <location>
        <begin position="34"/>
        <end position="43"/>
    </location>
</feature>